<dbReference type="PANTHER" id="PTHR22923:SF62">
    <property type="entry name" value="CVP18"/>
    <property type="match status" value="1"/>
</dbReference>
<dbReference type="GO" id="GO:0005615">
    <property type="term" value="C:extracellular space"/>
    <property type="evidence" value="ECO:0000318"/>
    <property type="project" value="GO_Central"/>
</dbReference>
<accession>E9I176</accession>
<evidence type="ECO:0000256" key="4">
    <source>
        <dbReference type="SAM" id="Coils"/>
    </source>
</evidence>
<dbReference type="EMBL" id="GL733719">
    <property type="protein sequence ID" value="EFX62254.1"/>
    <property type="molecule type" value="Genomic_DNA"/>
</dbReference>
<evidence type="ECO:0000313" key="7">
    <source>
        <dbReference type="Proteomes" id="UP000000305"/>
    </source>
</evidence>
<name>E9I176_DAPPU</name>
<proteinExistence type="predicted"/>
<dbReference type="InterPro" id="IPR008983">
    <property type="entry name" value="Tumour_necrosis_fac-like_dom"/>
</dbReference>
<dbReference type="SUPFAM" id="SSF49842">
    <property type="entry name" value="TNF-like"/>
    <property type="match status" value="1"/>
</dbReference>
<dbReference type="AlphaFoldDB" id="E9I176"/>
<reference evidence="6 7" key="1">
    <citation type="journal article" date="2011" name="Science">
        <title>The ecoresponsive genome of Daphnia pulex.</title>
        <authorList>
            <person name="Colbourne J.K."/>
            <person name="Pfrender M.E."/>
            <person name="Gilbert D."/>
            <person name="Thomas W.K."/>
            <person name="Tucker A."/>
            <person name="Oakley T.H."/>
            <person name="Tokishita S."/>
            <person name="Aerts A."/>
            <person name="Arnold G.J."/>
            <person name="Basu M.K."/>
            <person name="Bauer D.J."/>
            <person name="Caceres C.E."/>
            <person name="Carmel L."/>
            <person name="Casola C."/>
            <person name="Choi J.H."/>
            <person name="Detter J.C."/>
            <person name="Dong Q."/>
            <person name="Dusheyko S."/>
            <person name="Eads B.D."/>
            <person name="Frohlich T."/>
            <person name="Geiler-Samerotte K.A."/>
            <person name="Gerlach D."/>
            <person name="Hatcher P."/>
            <person name="Jogdeo S."/>
            <person name="Krijgsveld J."/>
            <person name="Kriventseva E.V."/>
            <person name="Kultz D."/>
            <person name="Laforsch C."/>
            <person name="Lindquist E."/>
            <person name="Lopez J."/>
            <person name="Manak J.R."/>
            <person name="Muller J."/>
            <person name="Pangilinan J."/>
            <person name="Patwardhan R.P."/>
            <person name="Pitluck S."/>
            <person name="Pritham E.J."/>
            <person name="Rechtsteiner A."/>
            <person name="Rho M."/>
            <person name="Rogozin I.B."/>
            <person name="Sakarya O."/>
            <person name="Salamov A."/>
            <person name="Schaack S."/>
            <person name="Shapiro H."/>
            <person name="Shiga Y."/>
            <person name="Skalitzky C."/>
            <person name="Smith Z."/>
            <person name="Souvorov A."/>
            <person name="Sung W."/>
            <person name="Tang Z."/>
            <person name="Tsuchiya D."/>
            <person name="Tu H."/>
            <person name="Vos H."/>
            <person name="Wang M."/>
            <person name="Wolf Y.I."/>
            <person name="Yamagata H."/>
            <person name="Yamada T."/>
            <person name="Ye Y."/>
            <person name="Shaw J.R."/>
            <person name="Andrews J."/>
            <person name="Crease T.J."/>
            <person name="Tang H."/>
            <person name="Lucas S.M."/>
            <person name="Robertson H.M."/>
            <person name="Bork P."/>
            <person name="Koonin E.V."/>
            <person name="Zdobnov E.M."/>
            <person name="Grigoriev I.V."/>
            <person name="Lynch M."/>
            <person name="Boore J.L."/>
        </authorList>
    </citation>
    <scope>NUCLEOTIDE SEQUENCE [LARGE SCALE GENOMIC DNA]</scope>
</reference>
<dbReference type="SMART" id="SM00110">
    <property type="entry name" value="C1Q"/>
    <property type="match status" value="1"/>
</dbReference>
<evidence type="ECO:0000256" key="1">
    <source>
        <dbReference type="ARBA" id="ARBA00004613"/>
    </source>
</evidence>
<dbReference type="Pfam" id="PF00386">
    <property type="entry name" value="C1q"/>
    <property type="match status" value="1"/>
</dbReference>
<dbReference type="PROSITE" id="PS50871">
    <property type="entry name" value="C1Q"/>
    <property type="match status" value="1"/>
</dbReference>
<evidence type="ECO:0000259" key="5">
    <source>
        <dbReference type="PROSITE" id="PS50871"/>
    </source>
</evidence>
<feature type="domain" description="C1q" evidence="5">
    <location>
        <begin position="150"/>
        <end position="295"/>
    </location>
</feature>
<dbReference type="OrthoDB" id="6348685at2759"/>
<keyword evidence="3" id="KW-0732">Signal</keyword>
<dbReference type="KEGG" id="dpx:DAPPUDRAFT_120386"/>
<evidence type="ECO:0000313" key="6">
    <source>
        <dbReference type="EMBL" id="EFX62254.1"/>
    </source>
</evidence>
<dbReference type="InParanoid" id="E9I176"/>
<sequence length="297" mass="32726">MLHVFCLIQIQIQGTVKSLESKATQLESKVTQLESQVIRLKSKDVQMQEKLTELEAKGQQQDSLLTSWLREKNERTAATDFNSSAPVSINQSAVALNGLPSSCGDLKKIGHIWNGIYFVMGSSMVESIYCDFTKVPEDAGFQKWIGYADVKSEPANFYVQKNTILDRIGTIPYELARLNVGNAMNLTSGIFTAPRPGIYFFSFTGIARKSATVSSMFLQVGLYLNGGRLGLGHVEEPSTVDVQLSPLTLQSTLNLKLGDQVWVDITVISPGVTLFDNGNHYTHFTGFMLEEEIGASL</sequence>
<keyword evidence="2" id="KW-0964">Secreted</keyword>
<keyword evidence="7" id="KW-1185">Reference proteome</keyword>
<dbReference type="Proteomes" id="UP000000305">
    <property type="component" value="Unassembled WGS sequence"/>
</dbReference>
<evidence type="ECO:0000256" key="3">
    <source>
        <dbReference type="ARBA" id="ARBA00022729"/>
    </source>
</evidence>
<dbReference type="eggNOG" id="ENOG502RYFB">
    <property type="taxonomic scope" value="Eukaryota"/>
</dbReference>
<gene>
    <name evidence="6" type="ORF">DAPPUDRAFT_120386</name>
</gene>
<comment type="subcellular location">
    <subcellularLocation>
        <location evidence="1">Secreted</location>
    </subcellularLocation>
</comment>
<keyword evidence="4" id="KW-0175">Coiled coil</keyword>
<organism evidence="6 7">
    <name type="scientific">Daphnia pulex</name>
    <name type="common">Water flea</name>
    <dbReference type="NCBI Taxonomy" id="6669"/>
    <lineage>
        <taxon>Eukaryota</taxon>
        <taxon>Metazoa</taxon>
        <taxon>Ecdysozoa</taxon>
        <taxon>Arthropoda</taxon>
        <taxon>Crustacea</taxon>
        <taxon>Branchiopoda</taxon>
        <taxon>Diplostraca</taxon>
        <taxon>Cladocera</taxon>
        <taxon>Anomopoda</taxon>
        <taxon>Daphniidae</taxon>
        <taxon>Daphnia</taxon>
    </lineage>
</organism>
<dbReference type="Gene3D" id="2.60.120.40">
    <property type="match status" value="1"/>
</dbReference>
<evidence type="ECO:0000256" key="2">
    <source>
        <dbReference type="ARBA" id="ARBA00022525"/>
    </source>
</evidence>
<dbReference type="PhylomeDB" id="E9I176"/>
<protein>
    <submittedName>
        <fullName evidence="6">Vertebrate gliacolin-like protein</fullName>
    </submittedName>
</protein>
<feature type="coiled-coil region" evidence="4">
    <location>
        <begin position="16"/>
        <end position="57"/>
    </location>
</feature>
<dbReference type="PANTHER" id="PTHR22923">
    <property type="entry name" value="CEREBELLIN-RELATED"/>
    <property type="match status" value="1"/>
</dbReference>
<dbReference type="InterPro" id="IPR001073">
    <property type="entry name" value="C1q_dom"/>
</dbReference>
<dbReference type="InterPro" id="IPR050822">
    <property type="entry name" value="Cerebellin_Synaptic_Org"/>
</dbReference>
<dbReference type="HOGENOM" id="CLU_068539_0_0_1"/>